<reference evidence="2 3" key="1">
    <citation type="journal article" date="2018" name="Mol. Ecol.">
        <title>The obligate alkalophilic soda-lake fungus Sodiomyces alkalinus has shifted to a protein diet.</title>
        <authorList>
            <person name="Grum-Grzhimaylo A.A."/>
            <person name="Falkoski D.L."/>
            <person name="van den Heuvel J."/>
            <person name="Valero-Jimenez C.A."/>
            <person name="Min B."/>
            <person name="Choi I.G."/>
            <person name="Lipzen A."/>
            <person name="Daum C.G."/>
            <person name="Aanen D.K."/>
            <person name="Tsang A."/>
            <person name="Henrissat B."/>
            <person name="Bilanenko E.N."/>
            <person name="de Vries R.P."/>
            <person name="van Kan J.A.L."/>
            <person name="Grigoriev I.V."/>
            <person name="Debets A.J.M."/>
        </authorList>
    </citation>
    <scope>NUCLEOTIDE SEQUENCE [LARGE SCALE GENOMIC DNA]</scope>
    <source>
        <strain evidence="2 3">F11</strain>
    </source>
</reference>
<organism evidence="2 3">
    <name type="scientific">Sodiomyces alkalinus (strain CBS 110278 / VKM F-3762 / F11)</name>
    <name type="common">Alkaliphilic filamentous fungus</name>
    <dbReference type="NCBI Taxonomy" id="1314773"/>
    <lineage>
        <taxon>Eukaryota</taxon>
        <taxon>Fungi</taxon>
        <taxon>Dikarya</taxon>
        <taxon>Ascomycota</taxon>
        <taxon>Pezizomycotina</taxon>
        <taxon>Sordariomycetes</taxon>
        <taxon>Hypocreomycetidae</taxon>
        <taxon>Glomerellales</taxon>
        <taxon>Plectosphaerellaceae</taxon>
        <taxon>Sodiomyces</taxon>
    </lineage>
</organism>
<dbReference type="GO" id="GO:0003824">
    <property type="term" value="F:catalytic activity"/>
    <property type="evidence" value="ECO:0007669"/>
    <property type="project" value="InterPro"/>
</dbReference>
<dbReference type="InterPro" id="IPR003673">
    <property type="entry name" value="CoA-Trfase_fam_III"/>
</dbReference>
<dbReference type="Gene3D" id="3.40.50.10540">
    <property type="entry name" value="Crotonobetainyl-coa:carnitine coa-transferase, domain 1"/>
    <property type="match status" value="1"/>
</dbReference>
<dbReference type="STRING" id="1314773.A0A3N2PL62"/>
<name>A0A3N2PL62_SODAK</name>
<dbReference type="Proteomes" id="UP000272025">
    <property type="component" value="Unassembled WGS sequence"/>
</dbReference>
<dbReference type="EMBL" id="ML119061">
    <property type="protein sequence ID" value="ROT35257.1"/>
    <property type="molecule type" value="Genomic_DNA"/>
</dbReference>
<dbReference type="InterPro" id="IPR023606">
    <property type="entry name" value="CoA-Trfase_III_dom_1_sf"/>
</dbReference>
<dbReference type="InterPro" id="IPR050509">
    <property type="entry name" value="CoA-transferase_III"/>
</dbReference>
<dbReference type="Gene3D" id="3.30.1540.10">
    <property type="entry name" value="formyl-coa transferase, domain 3"/>
    <property type="match status" value="1"/>
</dbReference>
<accession>A0A3N2PL62</accession>
<evidence type="ECO:0000313" key="2">
    <source>
        <dbReference type="EMBL" id="ROT35257.1"/>
    </source>
</evidence>
<comment type="similarity">
    <text evidence="1">Belongs to the CoA-transferase III family.</text>
</comment>
<dbReference type="GeneID" id="39583004"/>
<dbReference type="InterPro" id="IPR044855">
    <property type="entry name" value="CoA-Trfase_III_dom3_sf"/>
</dbReference>
<dbReference type="OrthoDB" id="16747at2759"/>
<gene>
    <name evidence="2" type="ORF">SODALDRAFT_363066</name>
</gene>
<keyword evidence="3" id="KW-1185">Reference proteome</keyword>
<sequence>MTRPPPLAGIRVVELAGLAPGPFCGLVLADYGASVLRIDGPRSPKGDVLARHKSSLCLDLKHPPSRDVLLELLARADVLIDPFRPGVLERLGLSPHEVLLKRNPRLVVARLTGFRRDGKYRDMAGHDINYLAVSGVLSMLGRPADTPLPPANLLGDFAGGGAMCVLGILMALVARQAAAAGGAGQVVEANMVDGSAYLATMPRLATKTAFWNAARGENVLDGGCPWYDTYRTKQSQSVESGVDEYVAVGALEPRFYDALLRGLGLDPATLPPREDKTQWPALRSVLRAKFAEKTRKEWEGVFDGLDACVTPVLGQAELEREGFLQRLPVHMSHTPGKAIPHGQGDWTGGTLAHGFGGEEVLSEWTGWAEGVDYTKTASGIAVRMRAKL</sequence>
<protein>
    <submittedName>
        <fullName evidence="2">Isopenicillin n-CoA epimerase</fullName>
    </submittedName>
</protein>
<dbReference type="RefSeq" id="XP_028463063.1">
    <property type="nucleotide sequence ID" value="XM_028614526.1"/>
</dbReference>
<evidence type="ECO:0000256" key="1">
    <source>
        <dbReference type="ARBA" id="ARBA00008383"/>
    </source>
</evidence>
<evidence type="ECO:0000313" key="3">
    <source>
        <dbReference type="Proteomes" id="UP000272025"/>
    </source>
</evidence>
<dbReference type="PANTHER" id="PTHR48228:SF5">
    <property type="entry name" value="ALPHA-METHYLACYL-COA RACEMASE"/>
    <property type="match status" value="1"/>
</dbReference>
<dbReference type="SUPFAM" id="SSF89796">
    <property type="entry name" value="CoA-transferase family III (CaiB/BaiF)"/>
    <property type="match status" value="1"/>
</dbReference>
<dbReference type="PANTHER" id="PTHR48228">
    <property type="entry name" value="SUCCINYL-COA--D-CITRAMALATE COA-TRANSFERASE"/>
    <property type="match status" value="1"/>
</dbReference>
<dbReference type="AlphaFoldDB" id="A0A3N2PL62"/>
<dbReference type="Pfam" id="PF02515">
    <property type="entry name" value="CoA_transf_3"/>
    <property type="match status" value="1"/>
</dbReference>
<proteinExistence type="inferred from homology"/>